<dbReference type="NCBIfam" id="TIGR03373">
    <property type="entry name" value="VI_minor_4"/>
    <property type="match status" value="1"/>
</dbReference>
<comment type="caution">
    <text evidence="1">The sequence shown here is derived from an EMBL/GenBank/DDBJ whole genome shotgun (WGS) entry which is preliminary data.</text>
</comment>
<dbReference type="OrthoDB" id="9801841at2"/>
<reference evidence="1 2" key="1">
    <citation type="submission" date="2016-03" db="EMBL/GenBank/DDBJ databases">
        <title>Draft Genome Sequence of the Strain BR 10245 (Bradyrhizobium sp.) isolated from nodules of Centrolobium paraense.</title>
        <authorList>
            <person name="Simoes-Araujo J.L.Sr."/>
            <person name="Barauna A.C."/>
            <person name="Silva K."/>
            <person name="Zilli J.E."/>
        </authorList>
    </citation>
    <scope>NUCLEOTIDE SEQUENCE [LARGE SCALE GENOMIC DNA]</scope>
    <source>
        <strain evidence="1 2">BR 10245</strain>
    </source>
</reference>
<proteinExistence type="predicted"/>
<name>A0A176Z5D6_9BRAD</name>
<dbReference type="InterPro" id="IPR038225">
    <property type="entry name" value="TagF_sf"/>
</dbReference>
<dbReference type="AlphaFoldDB" id="A0A176Z5D6"/>
<dbReference type="Pfam" id="PF09867">
    <property type="entry name" value="TagF_N"/>
    <property type="match status" value="1"/>
</dbReference>
<dbReference type="Gene3D" id="3.40.1730.10">
    <property type="entry name" value="pa0076 domain"/>
    <property type="match status" value="1"/>
</dbReference>
<dbReference type="STRING" id="1505087.AYJ54_40985"/>
<accession>A0A176Z5D6</accession>
<organism evidence="1 2">
    <name type="scientific">Bradyrhizobium centrolobii</name>
    <dbReference type="NCBI Taxonomy" id="1505087"/>
    <lineage>
        <taxon>Bacteria</taxon>
        <taxon>Pseudomonadati</taxon>
        <taxon>Pseudomonadota</taxon>
        <taxon>Alphaproteobacteria</taxon>
        <taxon>Hyphomicrobiales</taxon>
        <taxon>Nitrobacteraceae</taxon>
        <taxon>Bradyrhizobium</taxon>
    </lineage>
</organism>
<gene>
    <name evidence="1" type="ORF">AYJ54_40985</name>
</gene>
<protein>
    <recommendedName>
        <fullName evidence="3">Type VI secretion-associated protein</fullName>
    </recommendedName>
</protein>
<dbReference type="EMBL" id="LUUB01000026">
    <property type="protein sequence ID" value="OAF14946.1"/>
    <property type="molecule type" value="Genomic_DNA"/>
</dbReference>
<evidence type="ECO:0000313" key="1">
    <source>
        <dbReference type="EMBL" id="OAF14946.1"/>
    </source>
</evidence>
<evidence type="ECO:0000313" key="2">
    <source>
        <dbReference type="Proteomes" id="UP000076959"/>
    </source>
</evidence>
<dbReference type="InterPro" id="IPR017748">
    <property type="entry name" value="TagF"/>
</dbReference>
<dbReference type="PIRSF" id="PIRSF029287">
    <property type="entry name" value="UCP029287"/>
    <property type="match status" value="1"/>
</dbReference>
<sequence length="233" mass="24397">MTMRCGLFGKIGAKRDFIAIATPRSFLEAWEPWVQAALSASRHQLGSGWQQAFLTAPVWRFWLGAAICGTTVAGAIMPSLDGVGRYYPLTLHAVTGDDASLPPPNVDPQDEWFGQAETFLLSTLDRAATFEQISDALDRLAVPRLQANVADGPPITSLGAATMGGASAVDAFAGSFAALCAANPQVYAAASFWWTAGGDGFPPMALSCRGLPDPFHYSTLLTGDLGLAASGTG</sequence>
<dbReference type="Proteomes" id="UP000076959">
    <property type="component" value="Unassembled WGS sequence"/>
</dbReference>
<dbReference type="RefSeq" id="WP_063696882.1">
    <property type="nucleotide sequence ID" value="NZ_LUUB01000026.1"/>
</dbReference>
<evidence type="ECO:0008006" key="3">
    <source>
        <dbReference type="Google" id="ProtNLM"/>
    </source>
</evidence>
<keyword evidence="2" id="KW-1185">Reference proteome</keyword>